<keyword evidence="2" id="KW-0378">Hydrolase</keyword>
<dbReference type="Gene3D" id="3.60.15.10">
    <property type="entry name" value="Ribonuclease Z/Hydroxyacylglutathione hydrolase-like"/>
    <property type="match status" value="1"/>
</dbReference>
<dbReference type="SUPFAM" id="SSF56281">
    <property type="entry name" value="Metallo-hydrolase/oxidoreductase"/>
    <property type="match status" value="1"/>
</dbReference>
<dbReference type="PANTHER" id="PTHR42951">
    <property type="entry name" value="METALLO-BETA-LACTAMASE DOMAIN-CONTAINING"/>
    <property type="match status" value="1"/>
</dbReference>
<dbReference type="Proteomes" id="UP000302139">
    <property type="component" value="Unassembled WGS sequence"/>
</dbReference>
<dbReference type="CDD" id="cd07721">
    <property type="entry name" value="yflN-like_MBL-fold"/>
    <property type="match status" value="1"/>
</dbReference>
<dbReference type="EMBL" id="BJHY01000001">
    <property type="protein sequence ID" value="GDY78738.1"/>
    <property type="molecule type" value="Genomic_DNA"/>
</dbReference>
<feature type="domain" description="Metallo-beta-lactamase" evidence="1">
    <location>
        <begin position="27"/>
        <end position="227"/>
    </location>
</feature>
<gene>
    <name evidence="2" type="ORF">SAV14893_005700</name>
    <name evidence="3" type="ORF">SAV31267_082230</name>
</gene>
<accession>A0A4D4LSP4</accession>
<dbReference type="InterPro" id="IPR050855">
    <property type="entry name" value="NDM-1-like"/>
</dbReference>
<comment type="caution">
    <text evidence="2">The sequence shown here is derived from an EMBL/GenBank/DDBJ whole genome shotgun (WGS) entry which is preliminary data.</text>
</comment>
<dbReference type="Proteomes" id="UP000299211">
    <property type="component" value="Unassembled WGS sequence"/>
</dbReference>
<sequence length="249" mass="26057">MALYVRLMQVIEVLSGRTALHLLRFAVGQAYLWCDGDESTLIDAGAVGSAASIVQALTGIGRRPEDVRRIVLTHFHEDHAGGAGEFAALSGARVSAHRLDAPVVRGELPGPPPVFEDWERPIHAGVSKLLPERSPDQVRPEAVAELSDGDVLDFGGGARVVHAPGHTAGSVAFHLPEHGVLFTGDAVAASPVDGRVMLGVFNVDRAQAVDSFRRLASLDADIACFGHGGPVVGAAAGALRASARTYDEV</sequence>
<dbReference type="InterPro" id="IPR001279">
    <property type="entry name" value="Metallo-B-lactamas"/>
</dbReference>
<proteinExistence type="predicted"/>
<dbReference type="GO" id="GO:0016787">
    <property type="term" value="F:hydrolase activity"/>
    <property type="evidence" value="ECO:0007669"/>
    <property type="project" value="UniProtKB-KW"/>
</dbReference>
<evidence type="ECO:0000313" key="4">
    <source>
        <dbReference type="Proteomes" id="UP000299211"/>
    </source>
</evidence>
<dbReference type="Pfam" id="PF00753">
    <property type="entry name" value="Lactamase_B"/>
    <property type="match status" value="1"/>
</dbReference>
<protein>
    <submittedName>
        <fullName evidence="2">MBL fold metallo-hydrolase</fullName>
    </submittedName>
</protein>
<dbReference type="AlphaFoldDB" id="A0A4D4LSP4"/>
<dbReference type="InterPro" id="IPR036866">
    <property type="entry name" value="RibonucZ/Hydroxyglut_hydro"/>
</dbReference>
<evidence type="ECO:0000259" key="1">
    <source>
        <dbReference type="SMART" id="SM00849"/>
    </source>
</evidence>
<reference evidence="2 5" key="2">
    <citation type="submission" date="2019-04" db="EMBL/GenBank/DDBJ databases">
        <title>Draft genome sequences of Streptomyces avermitilis NBRC 14893.</title>
        <authorList>
            <person name="Komaki H."/>
            <person name="Tamura T."/>
            <person name="Hosoyama A."/>
        </authorList>
    </citation>
    <scope>NUCLEOTIDE SEQUENCE [LARGE SCALE GENOMIC DNA]</scope>
    <source>
        <strain evidence="2 5">NBRC 14893</strain>
    </source>
</reference>
<evidence type="ECO:0000313" key="3">
    <source>
        <dbReference type="EMBL" id="GDY78738.1"/>
    </source>
</evidence>
<dbReference type="OMA" id="CFGHGDP"/>
<organism evidence="2 5">
    <name type="scientific">Streptomyces avermitilis</name>
    <dbReference type="NCBI Taxonomy" id="33903"/>
    <lineage>
        <taxon>Bacteria</taxon>
        <taxon>Bacillati</taxon>
        <taxon>Actinomycetota</taxon>
        <taxon>Actinomycetes</taxon>
        <taxon>Kitasatosporales</taxon>
        <taxon>Streptomycetaceae</taxon>
        <taxon>Streptomyces</taxon>
    </lineage>
</organism>
<evidence type="ECO:0000313" key="5">
    <source>
        <dbReference type="Proteomes" id="UP000302139"/>
    </source>
</evidence>
<name>A0A4D4LSP4_STRAX</name>
<dbReference type="STRING" id="33903.AQJ43_09185"/>
<dbReference type="PANTHER" id="PTHR42951:SF4">
    <property type="entry name" value="ACYL-COENZYME A THIOESTERASE MBLAC2"/>
    <property type="match status" value="1"/>
</dbReference>
<dbReference type="SMART" id="SM00849">
    <property type="entry name" value="Lactamase_B"/>
    <property type="match status" value="1"/>
</dbReference>
<reference evidence="3 4" key="1">
    <citation type="submission" date="2019-04" db="EMBL/GenBank/DDBJ databases">
        <title>Draft genome sequences of Streptomyces avermitilis ATCC 31267.</title>
        <authorList>
            <person name="Komaki H."/>
            <person name="Tamura T."/>
            <person name="Hosoyama A."/>
        </authorList>
    </citation>
    <scope>NUCLEOTIDE SEQUENCE [LARGE SCALE GENOMIC DNA]</scope>
    <source>
        <strain evidence="3 4">ATCC 31267</strain>
    </source>
</reference>
<evidence type="ECO:0000313" key="2">
    <source>
        <dbReference type="EMBL" id="GDY61177.1"/>
    </source>
</evidence>
<dbReference type="EMBL" id="BJHX01000001">
    <property type="protein sequence ID" value="GDY61177.1"/>
    <property type="molecule type" value="Genomic_DNA"/>
</dbReference>